<dbReference type="NCBIfam" id="TIGR00444">
    <property type="entry name" value="mazG"/>
    <property type="match status" value="1"/>
</dbReference>
<dbReference type="NCBIfam" id="NF007113">
    <property type="entry name" value="PRK09562.1"/>
    <property type="match status" value="1"/>
</dbReference>
<dbReference type="KEGG" id="sdf:ACG33_08180"/>
<dbReference type="CDD" id="cd11528">
    <property type="entry name" value="NTP-PPase_MazG_Nterm"/>
    <property type="match status" value="1"/>
</dbReference>
<reference evidence="7 8" key="1">
    <citation type="submission" date="2015-06" db="EMBL/GenBank/DDBJ databases">
        <title>A Comprehensive Approach to Explore the Metabolic and Phylogenetic Diversity of Bacterial Steroid Degradation in the Environment: Testosterone as an Example.</title>
        <authorList>
            <person name="Yang F.-C."/>
            <person name="Chen Y.-L."/>
            <person name="Yu C.-P."/>
            <person name="Tang S.-L."/>
            <person name="Wang P.-H."/>
            <person name="Ismail W."/>
            <person name="Wang C.-H."/>
            <person name="Yang C.-Y."/>
            <person name="Chiang Y.-R."/>
        </authorList>
    </citation>
    <scope>NUCLEOTIDE SEQUENCE [LARGE SCALE GENOMIC DNA]</scope>
    <source>
        <strain evidence="7 8">DSM 18526</strain>
    </source>
</reference>
<dbReference type="EC" id="3.6.1.8" evidence="3"/>
<proteinExistence type="inferred from homology"/>
<feature type="domain" description="NTP pyrophosphohydrolase MazG-like" evidence="6">
    <location>
        <begin position="180"/>
        <end position="242"/>
    </location>
</feature>
<evidence type="ECO:0000313" key="7">
    <source>
        <dbReference type="EMBL" id="AMN47072.1"/>
    </source>
</evidence>
<dbReference type="GO" id="GO:0046076">
    <property type="term" value="P:dTTP catabolic process"/>
    <property type="evidence" value="ECO:0007669"/>
    <property type="project" value="TreeGrafter"/>
</dbReference>
<dbReference type="Gene3D" id="1.10.287.1080">
    <property type="entry name" value="MazG-like"/>
    <property type="match status" value="2"/>
</dbReference>
<dbReference type="GO" id="GO:0046061">
    <property type="term" value="P:dATP catabolic process"/>
    <property type="evidence" value="ECO:0007669"/>
    <property type="project" value="TreeGrafter"/>
</dbReference>
<name>A0A127F9I3_STEDE</name>
<evidence type="ECO:0000259" key="6">
    <source>
        <dbReference type="Pfam" id="PF03819"/>
    </source>
</evidence>
<dbReference type="PANTHER" id="PTHR30522">
    <property type="entry name" value="NUCLEOSIDE TRIPHOSPHATE PYROPHOSPHOHYDROLASE"/>
    <property type="match status" value="1"/>
</dbReference>
<dbReference type="GO" id="GO:0046047">
    <property type="term" value="P:TTP catabolic process"/>
    <property type="evidence" value="ECO:0007669"/>
    <property type="project" value="TreeGrafter"/>
</dbReference>
<dbReference type="RefSeq" id="WP_066920254.1">
    <property type="nucleotide sequence ID" value="NZ_CP011971.1"/>
</dbReference>
<evidence type="ECO:0000256" key="4">
    <source>
        <dbReference type="ARBA" id="ARBA00074799"/>
    </source>
</evidence>
<dbReference type="EMBL" id="CP011971">
    <property type="protein sequence ID" value="AMN47072.1"/>
    <property type="molecule type" value="Genomic_DNA"/>
</dbReference>
<evidence type="ECO:0000313" key="8">
    <source>
        <dbReference type="Proteomes" id="UP000070250"/>
    </source>
</evidence>
<sequence>MSIERLLNIMALLRDPQRGCPWDLEQDFRSVAPYTIEEAYEVVDAIERNDLQGLREELGDLLFQIVFHAQIAQEQGIFGFEEVVAGICEKMQRRHPHVFGNERIDTVAQQNLAWEQIKQRERAPRGGHSASGVADGSGSDAASLLSDVPLALPSLTRAAKLGRRAAQAGFQWPDVAGALDKLDEEIAEMRAELARGADPEAIAAEIGDVLFCLVNVCRYLQIDPETSLRGTNAKFERRFRHVERRLRERGRSLQDASLEEMDALWEEGKRLGH</sequence>
<evidence type="ECO:0000256" key="3">
    <source>
        <dbReference type="ARBA" id="ARBA00066372"/>
    </source>
</evidence>
<evidence type="ECO:0000256" key="1">
    <source>
        <dbReference type="ARBA" id="ARBA00052141"/>
    </source>
</evidence>
<dbReference type="InterPro" id="IPR011551">
    <property type="entry name" value="NTP_PyrPHydrolase_MazG"/>
</dbReference>
<dbReference type="GO" id="GO:0047693">
    <property type="term" value="F:ATP diphosphatase activity"/>
    <property type="evidence" value="ECO:0007669"/>
    <property type="project" value="UniProtKB-EC"/>
</dbReference>
<dbReference type="GO" id="GO:0006950">
    <property type="term" value="P:response to stress"/>
    <property type="evidence" value="ECO:0007669"/>
    <property type="project" value="UniProtKB-ARBA"/>
</dbReference>
<dbReference type="InterPro" id="IPR048015">
    <property type="entry name" value="NTP-PPase_MazG-like_N"/>
</dbReference>
<dbReference type="InterPro" id="IPR004518">
    <property type="entry name" value="MazG-like_dom"/>
</dbReference>
<dbReference type="OrthoDB" id="9808939at2"/>
<dbReference type="CDD" id="cd11529">
    <property type="entry name" value="NTP-PPase_MazG_Cterm"/>
    <property type="match status" value="1"/>
</dbReference>
<dbReference type="FunFam" id="1.10.287.1080:FF:000003">
    <property type="entry name" value="Nucleoside triphosphate pyrophosphohydrolase"/>
    <property type="match status" value="1"/>
</dbReference>
<dbReference type="Pfam" id="PF03819">
    <property type="entry name" value="MazG"/>
    <property type="match status" value="2"/>
</dbReference>
<dbReference type="GO" id="GO:0046052">
    <property type="term" value="P:UTP catabolic process"/>
    <property type="evidence" value="ECO:0007669"/>
    <property type="project" value="TreeGrafter"/>
</dbReference>
<gene>
    <name evidence="7" type="ORF">ACG33_08180</name>
</gene>
<dbReference type="STRING" id="465721.ACG33_08180"/>
<evidence type="ECO:0000256" key="2">
    <source>
        <dbReference type="ARBA" id="ARBA00061115"/>
    </source>
</evidence>
<protein>
    <recommendedName>
        <fullName evidence="4">Nucleoside triphosphate pyrophosphohydrolase</fullName>
        <ecNumber evidence="3">3.6.1.8</ecNumber>
    </recommendedName>
</protein>
<keyword evidence="7" id="KW-0378">Hydrolase</keyword>
<comment type="catalytic activity">
    <reaction evidence="1">
        <text>ATP + H2O = AMP + diphosphate + H(+)</text>
        <dbReference type="Rhea" id="RHEA:14245"/>
        <dbReference type="ChEBI" id="CHEBI:15377"/>
        <dbReference type="ChEBI" id="CHEBI:15378"/>
        <dbReference type="ChEBI" id="CHEBI:30616"/>
        <dbReference type="ChEBI" id="CHEBI:33019"/>
        <dbReference type="ChEBI" id="CHEBI:456215"/>
        <dbReference type="EC" id="3.6.1.8"/>
    </reaction>
</comment>
<dbReference type="GO" id="GO:0006203">
    <property type="term" value="P:dGTP catabolic process"/>
    <property type="evidence" value="ECO:0007669"/>
    <property type="project" value="TreeGrafter"/>
</dbReference>
<dbReference type="GO" id="GO:0046081">
    <property type="term" value="P:dUTP catabolic process"/>
    <property type="evidence" value="ECO:0007669"/>
    <property type="project" value="TreeGrafter"/>
</dbReference>
<feature type="domain" description="NTP pyrophosphohydrolase MazG-like" evidence="6">
    <location>
        <begin position="26"/>
        <end position="99"/>
    </location>
</feature>
<feature type="region of interest" description="Disordered" evidence="5">
    <location>
        <begin position="119"/>
        <end position="138"/>
    </location>
</feature>
<organism evidence="7 8">
    <name type="scientific">Steroidobacter denitrificans</name>
    <dbReference type="NCBI Taxonomy" id="465721"/>
    <lineage>
        <taxon>Bacteria</taxon>
        <taxon>Pseudomonadati</taxon>
        <taxon>Pseudomonadota</taxon>
        <taxon>Gammaproteobacteria</taxon>
        <taxon>Steroidobacterales</taxon>
        <taxon>Steroidobacteraceae</taxon>
        <taxon>Steroidobacter</taxon>
    </lineage>
</organism>
<keyword evidence="8" id="KW-1185">Reference proteome</keyword>
<comment type="similarity">
    <text evidence="2">Belongs to the nucleoside triphosphate pyrophosphohydrolase family.</text>
</comment>
<dbReference type="PANTHER" id="PTHR30522:SF0">
    <property type="entry name" value="NUCLEOSIDE TRIPHOSPHATE PYROPHOSPHOHYDROLASE"/>
    <property type="match status" value="1"/>
</dbReference>
<dbReference type="SUPFAM" id="SSF101386">
    <property type="entry name" value="all-alpha NTP pyrophosphatases"/>
    <property type="match status" value="2"/>
</dbReference>
<dbReference type="Proteomes" id="UP000070250">
    <property type="component" value="Chromosome"/>
</dbReference>
<dbReference type="FunFam" id="1.10.287.1080:FF:000001">
    <property type="entry name" value="Nucleoside triphosphate pyrophosphohydrolase"/>
    <property type="match status" value="1"/>
</dbReference>
<evidence type="ECO:0000256" key="5">
    <source>
        <dbReference type="SAM" id="MobiDB-lite"/>
    </source>
</evidence>
<dbReference type="InterPro" id="IPR048011">
    <property type="entry name" value="NTP-PPase_MazG-like_C"/>
</dbReference>
<dbReference type="AlphaFoldDB" id="A0A127F9I3"/>
<dbReference type="PATRIC" id="fig|465721.4.peg.1741"/>
<accession>A0A127F9I3</accession>